<evidence type="ECO:0000313" key="2">
    <source>
        <dbReference type="EMBL" id="MDT0594123.1"/>
    </source>
</evidence>
<dbReference type="Pfam" id="PF00561">
    <property type="entry name" value="Abhydrolase_1"/>
    <property type="match status" value="1"/>
</dbReference>
<proteinExistence type="predicted"/>
<dbReference type="SUPFAM" id="SSF53474">
    <property type="entry name" value="alpha/beta-Hydrolases"/>
    <property type="match status" value="1"/>
</dbReference>
<dbReference type="Proteomes" id="UP001253545">
    <property type="component" value="Unassembled WGS sequence"/>
</dbReference>
<evidence type="ECO:0000259" key="1">
    <source>
        <dbReference type="Pfam" id="PF00561"/>
    </source>
</evidence>
<dbReference type="InterPro" id="IPR029058">
    <property type="entry name" value="AB_hydrolase_fold"/>
</dbReference>
<dbReference type="EMBL" id="JAVRHX010000001">
    <property type="protein sequence ID" value="MDT0594123.1"/>
    <property type="molecule type" value="Genomic_DNA"/>
</dbReference>
<dbReference type="Gene3D" id="3.40.50.1820">
    <property type="entry name" value="alpha/beta hydrolase"/>
    <property type="match status" value="1"/>
</dbReference>
<name>A0ABU2ZNB8_9ALTE</name>
<gene>
    <name evidence="2" type="ORF">RM552_04630</name>
</gene>
<protein>
    <submittedName>
        <fullName evidence="2">Alpha/beta fold hydrolase</fullName>
    </submittedName>
</protein>
<accession>A0ABU2ZNB8</accession>
<feature type="domain" description="AB hydrolase-1" evidence="1">
    <location>
        <begin position="101"/>
        <end position="151"/>
    </location>
</feature>
<dbReference type="RefSeq" id="WP_311367607.1">
    <property type="nucleotide sequence ID" value="NZ_JAVRHX010000001.1"/>
</dbReference>
<dbReference type="InterPro" id="IPR000073">
    <property type="entry name" value="AB_hydrolase_1"/>
</dbReference>
<organism evidence="2 3">
    <name type="scientific">Glaciecola petra</name>
    <dbReference type="NCBI Taxonomy" id="3075602"/>
    <lineage>
        <taxon>Bacteria</taxon>
        <taxon>Pseudomonadati</taxon>
        <taxon>Pseudomonadota</taxon>
        <taxon>Gammaproteobacteria</taxon>
        <taxon>Alteromonadales</taxon>
        <taxon>Alteromonadaceae</taxon>
        <taxon>Glaciecola</taxon>
    </lineage>
</organism>
<evidence type="ECO:0000313" key="3">
    <source>
        <dbReference type="Proteomes" id="UP001253545"/>
    </source>
</evidence>
<keyword evidence="3" id="KW-1185">Reference proteome</keyword>
<dbReference type="GO" id="GO:0016787">
    <property type="term" value="F:hydrolase activity"/>
    <property type="evidence" value="ECO:0007669"/>
    <property type="project" value="UniProtKB-KW"/>
</dbReference>
<comment type="caution">
    <text evidence="2">The sequence shown here is derived from an EMBL/GenBank/DDBJ whole genome shotgun (WGS) entry which is preliminary data.</text>
</comment>
<keyword evidence="2" id="KW-0378">Hydrolase</keyword>
<sequence>MTIEAPIAELPKPSLINMIGESRTFFELGMTGMLMPFLLSAPKGDGHPVMVLPGFLASDISTKPIRSFLAFKGYQTYGWGLGRNLGTEIVGGHDVLSDALLNRVIELSLKHDKKVSLVGWSLGGILAREIARLLPDHVRQVITLGSPFNGPGGSVPFVAKLFGLINGDIVSTNPDVMVNMLKPPPVPTSALYSRTDGVAHWQACLNMHIDDDDQAENIEVKGSHCGLGHNHEVMWIVANRLAQKEDAWAPY</sequence>
<reference evidence="2 3" key="1">
    <citation type="submission" date="2023-09" db="EMBL/GenBank/DDBJ databases">
        <authorList>
            <person name="Rey-Velasco X."/>
        </authorList>
    </citation>
    <scope>NUCLEOTIDE SEQUENCE [LARGE SCALE GENOMIC DNA]</scope>
    <source>
        <strain evidence="2 3">P117</strain>
    </source>
</reference>